<evidence type="ECO:0000313" key="2">
    <source>
        <dbReference type="EMBL" id="AGC81731.1"/>
    </source>
</evidence>
<accession>R9QTE9</accession>
<name>R9QTE9_RAPSA</name>
<dbReference type="EMBL" id="KC193578">
    <property type="protein sequence ID" value="AGC81731.1"/>
    <property type="molecule type" value="Genomic_DNA"/>
</dbReference>
<organism evidence="2">
    <name type="scientific">Raphanus sativus</name>
    <name type="common">Radish</name>
    <name type="synonym">Raphanus raphanistrum var. sativus</name>
    <dbReference type="NCBI Taxonomy" id="3726"/>
    <lineage>
        <taxon>Eukaryota</taxon>
        <taxon>Viridiplantae</taxon>
        <taxon>Streptophyta</taxon>
        <taxon>Embryophyta</taxon>
        <taxon>Tracheophyta</taxon>
        <taxon>Spermatophyta</taxon>
        <taxon>Magnoliopsida</taxon>
        <taxon>eudicotyledons</taxon>
        <taxon>Gunneridae</taxon>
        <taxon>Pentapetalae</taxon>
        <taxon>rosids</taxon>
        <taxon>malvids</taxon>
        <taxon>Brassicales</taxon>
        <taxon>Brassicaceae</taxon>
        <taxon>Brassiceae</taxon>
        <taxon>Raphanus</taxon>
    </lineage>
</organism>
<proteinExistence type="predicted"/>
<dbReference type="EMBL" id="MN056360">
    <property type="protein sequence ID" value="QGW48365.1"/>
    <property type="molecule type" value="Genomic_DNA"/>
</dbReference>
<evidence type="ECO:0000256" key="1">
    <source>
        <dbReference type="SAM" id="MobiDB-lite"/>
    </source>
</evidence>
<reference evidence="3" key="2">
    <citation type="submission" date="2019-06" db="EMBL/GenBank/DDBJ databases">
        <title>Complete mitochondrial genome sequencing of NWB CMS and Normal type.</title>
        <authorList>
            <person name="Zhang L."/>
            <person name="Wang Q."/>
            <person name="Wang Y."/>
        </authorList>
    </citation>
    <scope>NUCLEOTIDE SEQUENCE</scope>
    <source>
        <strain evidence="3">YB-A</strain>
    </source>
</reference>
<keyword evidence="2" id="KW-0496">Mitochondrion</keyword>
<gene>
    <name evidence="3" type="primary">orf123a</name>
    <name evidence="2" type="ORF">DCGMS_00710</name>
</gene>
<sequence>MEGLTPSKTGKECYEREEEEEPSFFSEAGGTPLIQVESLSLSLFAPSQLVIGHILLLAMLLISELFARLVDQGFVLSELGVFFLGFVDPSKPALVARGTNRCLCPAHTDLILAQKIRITDDKQ</sequence>
<geneLocation type="mitochondrion" evidence="2"/>
<reference evidence="2" key="1">
    <citation type="journal article" date="2013" name="Theor. Appl. Genet.">
        <title>Complete mitochondrial genome sequence and identification of a candidate gene responsible for cytoplasmic male sterility in radish (Raphanus sativus L.) containing DCGMS cytoplasm.</title>
        <authorList>
            <person name="Park J.Y."/>
            <person name="Lee Y.P."/>
            <person name="Lee J."/>
            <person name="Choi B.S."/>
            <person name="Kim S."/>
            <person name="Yang T.J."/>
        </authorList>
    </citation>
    <scope>NUCLEOTIDE SEQUENCE</scope>
    <source>
        <strain evidence="2">DCGMS</strain>
    </source>
</reference>
<feature type="region of interest" description="Disordered" evidence="1">
    <location>
        <begin position="1"/>
        <end position="21"/>
    </location>
</feature>
<evidence type="ECO:0000313" key="3">
    <source>
        <dbReference type="EMBL" id="QGW48365.1"/>
    </source>
</evidence>
<dbReference type="AlphaFoldDB" id="R9QTE9"/>
<protein>
    <submittedName>
        <fullName evidence="2">Uncharacterized protein</fullName>
    </submittedName>
</protein>